<accession>A0A812N3T0</accession>
<dbReference type="SMART" id="SM00054">
    <property type="entry name" value="EFh"/>
    <property type="match status" value="4"/>
</dbReference>
<dbReference type="OrthoDB" id="26525at2759"/>
<evidence type="ECO:0000313" key="4">
    <source>
        <dbReference type="EMBL" id="CAE7297273.1"/>
    </source>
</evidence>
<feature type="region of interest" description="Disordered" evidence="2">
    <location>
        <begin position="295"/>
        <end position="321"/>
    </location>
</feature>
<dbReference type="Pfam" id="PF13202">
    <property type="entry name" value="EF-hand_5"/>
    <property type="match status" value="1"/>
</dbReference>
<dbReference type="Proteomes" id="UP000604046">
    <property type="component" value="Unassembled WGS sequence"/>
</dbReference>
<dbReference type="EMBL" id="CAJNDS010002035">
    <property type="protein sequence ID" value="CAE7297273.1"/>
    <property type="molecule type" value="Genomic_DNA"/>
</dbReference>
<feature type="domain" description="EF-hand" evidence="3">
    <location>
        <begin position="487"/>
        <end position="522"/>
    </location>
</feature>
<proteinExistence type="predicted"/>
<evidence type="ECO:0000313" key="5">
    <source>
        <dbReference type="Proteomes" id="UP000604046"/>
    </source>
</evidence>
<evidence type="ECO:0000256" key="2">
    <source>
        <dbReference type="SAM" id="MobiDB-lite"/>
    </source>
</evidence>
<dbReference type="CDD" id="cd00051">
    <property type="entry name" value="EFh"/>
    <property type="match status" value="1"/>
</dbReference>
<dbReference type="InterPro" id="IPR002048">
    <property type="entry name" value="EF_hand_dom"/>
</dbReference>
<feature type="region of interest" description="Disordered" evidence="2">
    <location>
        <begin position="1"/>
        <end position="29"/>
    </location>
</feature>
<feature type="region of interest" description="Disordered" evidence="2">
    <location>
        <begin position="213"/>
        <end position="232"/>
    </location>
</feature>
<reference evidence="4" key="1">
    <citation type="submission" date="2021-02" db="EMBL/GenBank/DDBJ databases">
        <authorList>
            <person name="Dougan E. K."/>
            <person name="Rhodes N."/>
            <person name="Thang M."/>
            <person name="Chan C."/>
        </authorList>
    </citation>
    <scope>NUCLEOTIDE SEQUENCE</scope>
</reference>
<sequence>MATRLPFGLPAHRRRHANSAPREPWKATTRHSVDLSDAILPSLAKQAAGIGAWVPKPQKASKERSRNEDSLPQIEEIANRIADRYAGGLTKLTQVQKEWRQKHDALVRRRQQAGYDDLNSPGREDTHSSSLRDGSHSVRKVPSELALPERAHSHRSARSSGNTPRRGPKKKKKRIEIADEVEVTEPEEDKEPSINDILKSGFSDLFHAKRDDIAQAKPKAEDDDYDFPLPSRGVGEPWKSSFEELQLVSPVSDTQASSAEEVLDENQDDPRQIIGDEADLAVLAAVDSAMVDAAGEDPPVQHAGTRDTAASELEEEDGPETVRFNSKRSVPYRPEAAVRLQRSSSNRAANWMRPRPVEERGAEELVRQLSFSTCSELAKKHRLTLEQARQALEEFLALDKNKDGRLSFDEFEQAIRDRCEIPAGHAVPQHLLKLNWNKADKDGNAEICFEEFLLWSTEHAFTEELVVLDPKERYLRELARNHGFTLDEVDRCHKTFSESDSNRNGFIEEVEFRHCVASLWKCELEDISATRLRQFWLEADKARLGKLSFEVFLVWYMTIGVR</sequence>
<dbReference type="InterPro" id="IPR018247">
    <property type="entry name" value="EF_Hand_1_Ca_BS"/>
</dbReference>
<feature type="region of interest" description="Disordered" evidence="2">
    <location>
        <begin position="49"/>
        <end position="73"/>
    </location>
</feature>
<name>A0A812N3T0_9DINO</name>
<gene>
    <name evidence="4" type="primary">CPK8</name>
    <name evidence="4" type="ORF">SNAT2548_LOCUS15651</name>
</gene>
<dbReference type="GO" id="GO:0005509">
    <property type="term" value="F:calcium ion binding"/>
    <property type="evidence" value="ECO:0007669"/>
    <property type="project" value="InterPro"/>
</dbReference>
<dbReference type="PROSITE" id="PS00018">
    <property type="entry name" value="EF_HAND_1"/>
    <property type="match status" value="2"/>
</dbReference>
<dbReference type="Gene3D" id="1.10.238.10">
    <property type="entry name" value="EF-hand"/>
    <property type="match status" value="2"/>
</dbReference>
<feature type="compositionally biased region" description="Acidic residues" evidence="2">
    <location>
        <begin position="178"/>
        <end position="190"/>
    </location>
</feature>
<dbReference type="SUPFAM" id="SSF47473">
    <property type="entry name" value="EF-hand"/>
    <property type="match status" value="1"/>
</dbReference>
<evidence type="ECO:0000256" key="1">
    <source>
        <dbReference type="ARBA" id="ARBA00022837"/>
    </source>
</evidence>
<evidence type="ECO:0000259" key="3">
    <source>
        <dbReference type="PROSITE" id="PS50222"/>
    </source>
</evidence>
<dbReference type="InterPro" id="IPR011992">
    <property type="entry name" value="EF-hand-dom_pair"/>
</dbReference>
<protein>
    <submittedName>
        <fullName evidence="4">CPK8 protein</fullName>
    </submittedName>
</protein>
<keyword evidence="1" id="KW-0106">Calcium</keyword>
<comment type="caution">
    <text evidence="4">The sequence shown here is derived from an EMBL/GenBank/DDBJ whole genome shotgun (WGS) entry which is preliminary data.</text>
</comment>
<dbReference type="PROSITE" id="PS50222">
    <property type="entry name" value="EF_HAND_2"/>
    <property type="match status" value="2"/>
</dbReference>
<organism evidence="4 5">
    <name type="scientific">Symbiodinium natans</name>
    <dbReference type="NCBI Taxonomy" id="878477"/>
    <lineage>
        <taxon>Eukaryota</taxon>
        <taxon>Sar</taxon>
        <taxon>Alveolata</taxon>
        <taxon>Dinophyceae</taxon>
        <taxon>Suessiales</taxon>
        <taxon>Symbiodiniaceae</taxon>
        <taxon>Symbiodinium</taxon>
    </lineage>
</organism>
<feature type="compositionally biased region" description="Basic and acidic residues" evidence="2">
    <location>
        <begin position="60"/>
        <end position="69"/>
    </location>
</feature>
<keyword evidence="5" id="KW-1185">Reference proteome</keyword>
<feature type="region of interest" description="Disordered" evidence="2">
    <location>
        <begin position="112"/>
        <end position="196"/>
    </location>
</feature>
<dbReference type="AlphaFoldDB" id="A0A812N3T0"/>
<feature type="domain" description="EF-hand" evidence="3">
    <location>
        <begin position="386"/>
        <end position="421"/>
    </location>
</feature>